<evidence type="ECO:0000313" key="2">
    <source>
        <dbReference type="Proteomes" id="UP000479639"/>
    </source>
</evidence>
<comment type="caution">
    <text evidence="1">The sequence shown here is derived from an EMBL/GenBank/DDBJ whole genome shotgun (WGS) entry which is preliminary data.</text>
</comment>
<organism evidence="1 2">
    <name type="scientific">Adlercreutzia muris</name>
    <dbReference type="NCBI Taxonomy" id="1796610"/>
    <lineage>
        <taxon>Bacteria</taxon>
        <taxon>Bacillati</taxon>
        <taxon>Actinomycetota</taxon>
        <taxon>Coriobacteriia</taxon>
        <taxon>Eggerthellales</taxon>
        <taxon>Eggerthellaceae</taxon>
        <taxon>Adlercreutzia</taxon>
    </lineage>
</organism>
<dbReference type="AlphaFoldDB" id="A0A7C8FWL4"/>
<dbReference type="RefSeq" id="WP_151430644.1">
    <property type="nucleotide sequence ID" value="NZ_JANJZI010000003.1"/>
</dbReference>
<dbReference type="Proteomes" id="UP000479639">
    <property type="component" value="Unassembled WGS sequence"/>
</dbReference>
<proteinExistence type="predicted"/>
<gene>
    <name evidence="1" type="ORF">F8D48_06700</name>
</gene>
<name>A0A7C8FWL4_9ACTN</name>
<dbReference type="EMBL" id="WAJS01000017">
    <property type="protein sequence ID" value="KAB1647976.1"/>
    <property type="molecule type" value="Genomic_DNA"/>
</dbReference>
<reference evidence="1 2" key="1">
    <citation type="submission" date="2019-09" db="EMBL/GenBank/DDBJ databases">
        <title>Whole genome shotgun sequencing (WGS) of Ellagibacter isourolithinifaciens DSM 104140(T) and Adlercreutzia muris DSM 29508(T).</title>
        <authorList>
            <person name="Stoll D.A."/>
            <person name="Danylec N."/>
            <person name="Huch M."/>
        </authorList>
    </citation>
    <scope>NUCLEOTIDE SEQUENCE [LARGE SCALE GENOMIC DNA]</scope>
    <source>
        <strain evidence="1 2">DSM 29508</strain>
    </source>
</reference>
<sequence length="75" mass="8393">MTCPYDVPDGPLEPSDGPEPRMWCDRCRNWCKCPCGCGWGWCPYILESTRPDCSEECGGFDGVPPDPPDPPDEDR</sequence>
<protein>
    <submittedName>
        <fullName evidence="1">Uncharacterized protein</fullName>
    </submittedName>
</protein>
<keyword evidence="2" id="KW-1185">Reference proteome</keyword>
<evidence type="ECO:0000313" key="1">
    <source>
        <dbReference type="EMBL" id="KAB1647976.1"/>
    </source>
</evidence>
<accession>A0A7C8FWL4</accession>